<evidence type="ECO:0000313" key="1">
    <source>
        <dbReference type="EMBL" id="GMQ60823.1"/>
    </source>
</evidence>
<gene>
    <name evidence="1" type="ORF">AN2V17_00490</name>
</gene>
<protein>
    <submittedName>
        <fullName evidence="1">Uncharacterized protein</fullName>
    </submittedName>
</protein>
<evidence type="ECO:0000313" key="2">
    <source>
        <dbReference type="Proteomes" id="UP001374599"/>
    </source>
</evidence>
<dbReference type="Proteomes" id="UP001374599">
    <property type="component" value="Unassembled WGS sequence"/>
</dbReference>
<comment type="caution">
    <text evidence="1">The sequence shown here is derived from an EMBL/GenBank/DDBJ whole genome shotgun (WGS) entry which is preliminary data.</text>
</comment>
<dbReference type="EMBL" id="BTPU01000001">
    <property type="protein sequence ID" value="GMQ60823.1"/>
    <property type="molecule type" value="Genomic_DNA"/>
</dbReference>
<name>A0ACB5UFX7_9FIRM</name>
<reference evidence="1" key="1">
    <citation type="submission" date="2023-09" db="EMBL/GenBank/DDBJ databases">
        <title>Vallitalea sediminicola and Vallitalea maricola sp. nov., anaerobic bacteria isolated from marine sediment.</title>
        <authorList>
            <person name="Hirano S."/>
            <person name="Maeda A."/>
            <person name="Terahara T."/>
            <person name="Mori K."/>
            <person name="Hamada M."/>
            <person name="Matsumoto R."/>
            <person name="Kobayashi T."/>
        </authorList>
    </citation>
    <scope>NUCLEOTIDE SEQUENCE</scope>
    <source>
        <strain evidence="1">AN17-2</strain>
    </source>
</reference>
<keyword evidence="2" id="KW-1185">Reference proteome</keyword>
<organism evidence="1 2">
    <name type="scientific">Vallitalea maricola</name>
    <dbReference type="NCBI Taxonomy" id="3074433"/>
    <lineage>
        <taxon>Bacteria</taxon>
        <taxon>Bacillati</taxon>
        <taxon>Bacillota</taxon>
        <taxon>Clostridia</taxon>
        <taxon>Lachnospirales</taxon>
        <taxon>Vallitaleaceae</taxon>
        <taxon>Vallitalea</taxon>
    </lineage>
</organism>
<sequence length="223" mass="25657">MKNFMKGLVGIILIVIAIGSIFYWEVYGRESLLFKDIVVLTKDVNKNEVITKDMVQIQKREESTLIDKVILDPNKIIGKAANNYIPKGVQLVEKYFENPNLVLDEDEYIFKIPLEWIKAFPDSLRRGDEIYFYEVSKGTENYNSTEGEIAINNKKALEKDPITNATVAYVKDSANREVITLSDEERYNGSSKINEIEIITDLETVNLLRDSVNNDKVFIIMYQ</sequence>
<proteinExistence type="predicted"/>
<accession>A0ACB5UFX7</accession>